<dbReference type="PROSITE" id="PS00629">
    <property type="entry name" value="IMP_1"/>
    <property type="match status" value="1"/>
</dbReference>
<dbReference type="EMBL" id="AJWZ01001820">
    <property type="protein sequence ID" value="EKC72680.1"/>
    <property type="molecule type" value="Genomic_DNA"/>
</dbReference>
<dbReference type="GO" id="GO:0050427">
    <property type="term" value="P:3'-phosphoadenosine 5'-phosphosulfate metabolic process"/>
    <property type="evidence" value="ECO:0007669"/>
    <property type="project" value="TreeGrafter"/>
</dbReference>
<gene>
    <name evidence="3" type="ORF">OBE_02771</name>
</gene>
<organism evidence="3">
    <name type="scientific">human gut metagenome</name>
    <dbReference type="NCBI Taxonomy" id="408170"/>
    <lineage>
        <taxon>unclassified sequences</taxon>
        <taxon>metagenomes</taxon>
        <taxon>organismal metagenomes</taxon>
    </lineage>
</organism>
<protein>
    <submittedName>
        <fullName evidence="3">CysQ, sulfite synthesis pathway protein</fullName>
    </submittedName>
</protein>
<dbReference type="Pfam" id="PF00459">
    <property type="entry name" value="Inositol_P"/>
    <property type="match status" value="1"/>
</dbReference>
<comment type="caution">
    <text evidence="3">The sequence shown here is derived from an EMBL/GenBank/DDBJ whole genome shotgun (WGS) entry which is preliminary data.</text>
</comment>
<dbReference type="SUPFAM" id="SSF56655">
    <property type="entry name" value="Carbohydrate phosphatase"/>
    <property type="match status" value="1"/>
</dbReference>
<keyword evidence="1" id="KW-0479">Metal-binding</keyword>
<dbReference type="GO" id="GO:0000103">
    <property type="term" value="P:sulfate assimilation"/>
    <property type="evidence" value="ECO:0007669"/>
    <property type="project" value="TreeGrafter"/>
</dbReference>
<dbReference type="CDD" id="cd01638">
    <property type="entry name" value="CysQ"/>
    <property type="match status" value="1"/>
</dbReference>
<dbReference type="Gene3D" id="3.30.540.10">
    <property type="entry name" value="Fructose-1,6-Bisphosphatase, subunit A, domain 1"/>
    <property type="match status" value="1"/>
</dbReference>
<evidence type="ECO:0000256" key="1">
    <source>
        <dbReference type="ARBA" id="ARBA00022723"/>
    </source>
</evidence>
<dbReference type="PANTHER" id="PTHR43028">
    <property type="entry name" value="3'(2'),5'-BISPHOSPHATE NUCLEOTIDASE 1"/>
    <property type="match status" value="1"/>
</dbReference>
<evidence type="ECO:0000256" key="2">
    <source>
        <dbReference type="ARBA" id="ARBA00022842"/>
    </source>
</evidence>
<dbReference type="InterPro" id="IPR050725">
    <property type="entry name" value="CysQ/Inositol_MonoPase"/>
</dbReference>
<dbReference type="InterPro" id="IPR020583">
    <property type="entry name" value="Inositol_monoP_metal-BS"/>
</dbReference>
<dbReference type="PANTHER" id="PTHR43028:SF5">
    <property type="entry name" value="3'(2'),5'-BISPHOSPHATE NUCLEOTIDASE 1"/>
    <property type="match status" value="1"/>
</dbReference>
<dbReference type="InterPro" id="IPR000760">
    <property type="entry name" value="Inositol_monophosphatase-like"/>
</dbReference>
<dbReference type="GO" id="GO:0046872">
    <property type="term" value="F:metal ion binding"/>
    <property type="evidence" value="ECO:0007669"/>
    <property type="project" value="UniProtKB-KW"/>
</dbReference>
<accession>K1U2T7</accession>
<feature type="non-terminal residue" evidence="3">
    <location>
        <position position="132"/>
    </location>
</feature>
<sequence length="132" mass="15079">MEVNTMQTEYILKAMDAALAAGKEILNVYNDPFSDFQVERKADNSPLTLADRKAHEIIMTYLQETDYPVLSEEGKHLPYEKRAQWDTLWIVDPLDGTKEFIKRNGEFTVNIALVKEGVPVFGVIYVPVKETL</sequence>
<name>K1U2T7_9ZZZZ</name>
<dbReference type="AlphaFoldDB" id="K1U2T7"/>
<reference evidence="3" key="1">
    <citation type="journal article" date="2013" name="Environ. Microbiol.">
        <title>Microbiota from the distal guts of lean and obese adolescents exhibit partial functional redundancy besides clear differences in community structure.</title>
        <authorList>
            <person name="Ferrer M."/>
            <person name="Ruiz A."/>
            <person name="Lanza F."/>
            <person name="Haange S.B."/>
            <person name="Oberbach A."/>
            <person name="Till H."/>
            <person name="Bargiela R."/>
            <person name="Campoy C."/>
            <person name="Segura M.T."/>
            <person name="Richter M."/>
            <person name="von Bergen M."/>
            <person name="Seifert J."/>
            <person name="Suarez A."/>
        </authorList>
    </citation>
    <scope>NUCLEOTIDE SEQUENCE</scope>
</reference>
<evidence type="ECO:0000313" key="3">
    <source>
        <dbReference type="EMBL" id="EKC72680.1"/>
    </source>
</evidence>
<proteinExistence type="predicted"/>
<dbReference type="GO" id="GO:0008441">
    <property type="term" value="F:3'(2'),5'-bisphosphate nucleotidase activity"/>
    <property type="evidence" value="ECO:0007669"/>
    <property type="project" value="TreeGrafter"/>
</dbReference>
<keyword evidence="2" id="KW-0460">Magnesium</keyword>